<keyword evidence="6 10" id="KW-0573">Peptidoglycan synthesis</keyword>
<evidence type="ECO:0000256" key="1">
    <source>
        <dbReference type="ARBA" id="ARBA00022475"/>
    </source>
</evidence>
<comment type="subcellular location">
    <subcellularLocation>
        <location evidence="10">Cell membrane</location>
        <topology evidence="10">Peripheral membrane protein</topology>
        <orientation evidence="10">Cytoplasmic side</orientation>
    </subcellularLocation>
</comment>
<feature type="domain" description="Glycosyl transferase family 28 C-terminal" evidence="12">
    <location>
        <begin position="192"/>
        <end position="361"/>
    </location>
</feature>
<dbReference type="UniPathway" id="UPA00219"/>
<dbReference type="SUPFAM" id="SSF53756">
    <property type="entry name" value="UDP-Glycosyltransferase/glycogen phosphorylase"/>
    <property type="match status" value="1"/>
</dbReference>
<dbReference type="CDD" id="cd03785">
    <property type="entry name" value="GT28_MurG"/>
    <property type="match status" value="1"/>
</dbReference>
<dbReference type="InterPro" id="IPR007235">
    <property type="entry name" value="Glyco_trans_28_C"/>
</dbReference>
<dbReference type="Pfam" id="PF03033">
    <property type="entry name" value="Glyco_transf_28"/>
    <property type="match status" value="1"/>
</dbReference>
<keyword evidence="9 10" id="KW-0961">Cell wall biogenesis/degradation</keyword>
<feature type="binding site" evidence="10">
    <location>
        <position position="169"/>
    </location>
    <ligand>
        <name>UDP-N-acetyl-alpha-D-glucosamine</name>
        <dbReference type="ChEBI" id="CHEBI:57705"/>
    </ligand>
</feature>
<dbReference type="GO" id="GO:0009252">
    <property type="term" value="P:peptidoglycan biosynthetic process"/>
    <property type="evidence" value="ECO:0007669"/>
    <property type="project" value="UniProtKB-UniRule"/>
</dbReference>
<feature type="domain" description="Glycosyltransferase family 28 N-terminal" evidence="11">
    <location>
        <begin position="3"/>
        <end position="146"/>
    </location>
</feature>
<sequence>MKILLTGGGTGGHFYPMIAVAQYIRKISEENKLLQPDIYFVSDQPYDEDLLFKNNIIFKQLSTGKLRLYFSIQNFFDIFKTTIAIIRAMLMMWSIYPDVVFTNGGYGAFPMLFAARFFRVPVVVHASDTVPGKVAQWASKFAKKVSIGFPETAEYMDKDKTAYTGNPIRRGLAIPLEQGAHEFLKLEKETPTILILGGSQGSKTINDIIIDILPNLLDKYQVIHQVGKNNFDEVTNRANLILLDNKYKNRYRPFKYLDMLALRMSVGASSLIISRAGSSISELAAWGLPSIVIPITSSAGDHQRKNAFSYARTGATIVMEESNLTPHVMIAEIVNLMNNPEKRKRMSDSTKEFSKLDAAEKIAEGILAIALRHEK</sequence>
<dbReference type="Pfam" id="PF04101">
    <property type="entry name" value="Glyco_tran_28_C"/>
    <property type="match status" value="1"/>
</dbReference>
<dbReference type="EMBL" id="MFAA01000016">
    <property type="protein sequence ID" value="OGD69077.1"/>
    <property type="molecule type" value="Genomic_DNA"/>
</dbReference>
<evidence type="ECO:0000256" key="7">
    <source>
        <dbReference type="ARBA" id="ARBA00023136"/>
    </source>
</evidence>
<evidence type="ECO:0000256" key="6">
    <source>
        <dbReference type="ARBA" id="ARBA00022984"/>
    </source>
</evidence>
<reference evidence="13 14" key="1">
    <citation type="journal article" date="2016" name="Nat. Commun.">
        <title>Thousands of microbial genomes shed light on interconnected biogeochemical processes in an aquifer system.</title>
        <authorList>
            <person name="Anantharaman K."/>
            <person name="Brown C.T."/>
            <person name="Hug L.A."/>
            <person name="Sharon I."/>
            <person name="Castelle C.J."/>
            <person name="Probst A.J."/>
            <person name="Thomas B.C."/>
            <person name="Singh A."/>
            <person name="Wilkins M.J."/>
            <person name="Karaoz U."/>
            <person name="Brodie E.L."/>
            <person name="Williams K.H."/>
            <person name="Hubbard S.S."/>
            <person name="Banfield J.F."/>
        </authorList>
    </citation>
    <scope>NUCLEOTIDE SEQUENCE [LARGE SCALE GENOMIC DNA]</scope>
</reference>
<dbReference type="GO" id="GO:0051301">
    <property type="term" value="P:cell division"/>
    <property type="evidence" value="ECO:0007669"/>
    <property type="project" value="UniProtKB-KW"/>
</dbReference>
<evidence type="ECO:0000256" key="8">
    <source>
        <dbReference type="ARBA" id="ARBA00023306"/>
    </source>
</evidence>
<feature type="binding site" evidence="10">
    <location>
        <position position="303"/>
    </location>
    <ligand>
        <name>UDP-N-acetyl-alpha-D-glucosamine</name>
        <dbReference type="ChEBI" id="CHEBI:57705"/>
    </ligand>
</feature>
<evidence type="ECO:0000256" key="4">
    <source>
        <dbReference type="ARBA" id="ARBA00022679"/>
    </source>
</evidence>
<comment type="function">
    <text evidence="10">Cell wall formation. Catalyzes the transfer of a GlcNAc subunit on undecaprenyl-pyrophosphoryl-MurNAc-pentapeptide (lipid intermediate I) to form undecaprenyl-pyrophosphoryl-MurNAc-(pentapeptide)GlcNAc (lipid intermediate II).</text>
</comment>
<evidence type="ECO:0000256" key="5">
    <source>
        <dbReference type="ARBA" id="ARBA00022960"/>
    </source>
</evidence>
<organism evidence="13 14">
    <name type="scientific">Candidatus Campbellbacteria bacterium RIFCSPHIGHO2_12_FULL_35_10</name>
    <dbReference type="NCBI Taxonomy" id="1797578"/>
    <lineage>
        <taxon>Bacteria</taxon>
        <taxon>Candidatus Campbelliibacteriota</taxon>
    </lineage>
</organism>
<evidence type="ECO:0000256" key="10">
    <source>
        <dbReference type="HAMAP-Rule" id="MF_00033"/>
    </source>
</evidence>
<comment type="caution">
    <text evidence="13">The sequence shown here is derived from an EMBL/GenBank/DDBJ whole genome shotgun (WGS) entry which is preliminary data.</text>
</comment>
<dbReference type="GO" id="GO:0071555">
    <property type="term" value="P:cell wall organization"/>
    <property type="evidence" value="ECO:0007669"/>
    <property type="project" value="UniProtKB-KW"/>
</dbReference>
<evidence type="ECO:0000259" key="12">
    <source>
        <dbReference type="Pfam" id="PF04101"/>
    </source>
</evidence>
<evidence type="ECO:0000256" key="9">
    <source>
        <dbReference type="ARBA" id="ARBA00023316"/>
    </source>
</evidence>
<dbReference type="InterPro" id="IPR006009">
    <property type="entry name" value="GlcNAc_MurG"/>
</dbReference>
<dbReference type="AlphaFoldDB" id="A0A1F5ENU7"/>
<accession>A0A1F5ENU7</accession>
<comment type="catalytic activity">
    <reaction evidence="10">
        <text>di-trans,octa-cis-undecaprenyl diphospho-N-acetyl-alpha-D-muramoyl-L-alanyl-D-glutamyl-meso-2,6-diaminopimeloyl-D-alanyl-D-alanine + UDP-N-acetyl-alpha-D-glucosamine = di-trans,octa-cis-undecaprenyl diphospho-[N-acetyl-alpha-D-glucosaminyl-(1-&gt;4)]-N-acetyl-alpha-D-muramoyl-L-alanyl-D-glutamyl-meso-2,6-diaminopimeloyl-D-alanyl-D-alanine + UDP + H(+)</text>
        <dbReference type="Rhea" id="RHEA:31227"/>
        <dbReference type="ChEBI" id="CHEBI:15378"/>
        <dbReference type="ChEBI" id="CHEBI:57705"/>
        <dbReference type="ChEBI" id="CHEBI:58223"/>
        <dbReference type="ChEBI" id="CHEBI:61387"/>
        <dbReference type="ChEBI" id="CHEBI:61388"/>
        <dbReference type="EC" id="2.4.1.227"/>
    </reaction>
</comment>
<gene>
    <name evidence="10" type="primary">murG</name>
    <name evidence="13" type="ORF">A3E89_02185</name>
</gene>
<dbReference type="Proteomes" id="UP000185891">
    <property type="component" value="Unassembled WGS sequence"/>
</dbReference>
<comment type="pathway">
    <text evidence="10">Cell wall biogenesis; peptidoglycan biosynthesis.</text>
</comment>
<name>A0A1F5ENU7_9BACT</name>
<comment type="caution">
    <text evidence="10">Lacks conserved residue(s) required for the propagation of feature annotation.</text>
</comment>
<evidence type="ECO:0000256" key="2">
    <source>
        <dbReference type="ARBA" id="ARBA00022618"/>
    </source>
</evidence>
<feature type="binding site" evidence="10">
    <location>
        <begin position="10"/>
        <end position="12"/>
    </location>
    <ligand>
        <name>UDP-N-acetyl-alpha-D-glucosamine</name>
        <dbReference type="ChEBI" id="CHEBI:57705"/>
    </ligand>
</feature>
<feature type="binding site" evidence="10">
    <location>
        <position position="199"/>
    </location>
    <ligand>
        <name>UDP-N-acetyl-alpha-D-glucosamine</name>
        <dbReference type="ChEBI" id="CHEBI:57705"/>
    </ligand>
</feature>
<proteinExistence type="inferred from homology"/>
<evidence type="ECO:0000259" key="11">
    <source>
        <dbReference type="Pfam" id="PF03033"/>
    </source>
</evidence>
<dbReference type="GO" id="GO:0051991">
    <property type="term" value="F:UDP-N-acetyl-D-glucosamine:N-acetylmuramoyl-L-alanyl-D-glutamyl-meso-2,6-diaminopimelyl-D-alanyl-D-alanine-diphosphoundecaprenol 4-beta-N-acetylglucosaminlytransferase activity"/>
    <property type="evidence" value="ECO:0007669"/>
    <property type="project" value="RHEA"/>
</dbReference>
<keyword evidence="7 10" id="KW-0472">Membrane</keyword>
<dbReference type="GO" id="GO:0005886">
    <property type="term" value="C:plasma membrane"/>
    <property type="evidence" value="ECO:0007669"/>
    <property type="project" value="UniProtKB-SubCell"/>
</dbReference>
<dbReference type="EC" id="2.4.1.227" evidence="10"/>
<evidence type="ECO:0000313" key="14">
    <source>
        <dbReference type="Proteomes" id="UP000185891"/>
    </source>
</evidence>
<evidence type="ECO:0000256" key="3">
    <source>
        <dbReference type="ARBA" id="ARBA00022676"/>
    </source>
</evidence>
<dbReference type="GO" id="GO:0050511">
    <property type="term" value="F:undecaprenyldiphospho-muramoylpentapeptide beta-N-acetylglucosaminyltransferase activity"/>
    <property type="evidence" value="ECO:0007669"/>
    <property type="project" value="UniProtKB-UniRule"/>
</dbReference>
<keyword evidence="5 10" id="KW-0133">Cell shape</keyword>
<dbReference type="Gene3D" id="3.40.50.2000">
    <property type="entry name" value="Glycogen Phosphorylase B"/>
    <property type="match status" value="2"/>
</dbReference>
<dbReference type="GO" id="GO:0008360">
    <property type="term" value="P:regulation of cell shape"/>
    <property type="evidence" value="ECO:0007669"/>
    <property type="project" value="UniProtKB-KW"/>
</dbReference>
<keyword evidence="2 10" id="KW-0132">Cell division</keyword>
<evidence type="ECO:0000313" key="13">
    <source>
        <dbReference type="EMBL" id="OGD69077.1"/>
    </source>
</evidence>
<keyword evidence="4 10" id="KW-0808">Transferase</keyword>
<dbReference type="PANTHER" id="PTHR21015">
    <property type="entry name" value="UDP-N-ACETYLGLUCOSAMINE--N-ACETYLMURAMYL-(PENTAPEPTIDE) PYROPHOSPHORYL-UNDECAPRENOL N-ACETYLGLUCOSAMINE TRANSFERASE 1"/>
    <property type="match status" value="1"/>
</dbReference>
<dbReference type="GO" id="GO:0005975">
    <property type="term" value="P:carbohydrate metabolic process"/>
    <property type="evidence" value="ECO:0007669"/>
    <property type="project" value="InterPro"/>
</dbReference>
<keyword evidence="3 10" id="KW-0328">Glycosyltransferase</keyword>
<keyword evidence="1 10" id="KW-1003">Cell membrane</keyword>
<dbReference type="InterPro" id="IPR004276">
    <property type="entry name" value="GlycoTrans_28_N"/>
</dbReference>
<dbReference type="PANTHER" id="PTHR21015:SF22">
    <property type="entry name" value="GLYCOSYLTRANSFERASE"/>
    <property type="match status" value="1"/>
</dbReference>
<comment type="similarity">
    <text evidence="10">Belongs to the glycosyltransferase 28 family. MurG subfamily.</text>
</comment>
<keyword evidence="8 10" id="KW-0131">Cell cycle</keyword>
<dbReference type="HAMAP" id="MF_00033">
    <property type="entry name" value="MurG"/>
    <property type="match status" value="1"/>
</dbReference>
<protein>
    <recommendedName>
        <fullName evidence="10">UDP-N-acetylglucosamine--N-acetylmuramyl-(pentapeptide) pyrophosphoryl-undecaprenol N-acetylglucosamine transferase</fullName>
        <ecNumber evidence="10">2.4.1.227</ecNumber>
    </recommendedName>
    <alternativeName>
        <fullName evidence="10">Undecaprenyl-PP-MurNAc-pentapeptide-UDPGlcNAc GlcNAc transferase</fullName>
    </alternativeName>
</protein>